<dbReference type="SMART" id="SM01362">
    <property type="entry name" value="DUF663"/>
    <property type="match status" value="1"/>
</dbReference>
<dbReference type="PROSITE" id="PS51714">
    <property type="entry name" value="G_BMS1"/>
    <property type="match status" value="1"/>
</dbReference>
<dbReference type="Pfam" id="PF04950">
    <property type="entry name" value="RIBIOP_C"/>
    <property type="match status" value="1"/>
</dbReference>
<keyword evidence="2" id="KW-0690">Ribosome biogenesis</keyword>
<dbReference type="EMBL" id="HBUF01000889">
    <property type="protein sequence ID" value="CAG6605794.1"/>
    <property type="molecule type" value="Transcribed_RNA"/>
</dbReference>
<feature type="compositionally biased region" description="Acidic residues" evidence="11">
    <location>
        <begin position="656"/>
        <end position="667"/>
    </location>
</feature>
<dbReference type="GO" id="GO:0032040">
    <property type="term" value="C:small-subunit processome"/>
    <property type="evidence" value="ECO:0007669"/>
    <property type="project" value="UniProtKB-ARBA"/>
</dbReference>
<sequence length="1310" mass="147636">MDTSEEVATKKVHRKRQAGRKAEKKNAKNEHVQELTAKQKNPKAFTFQSVIKGERKFRRKEDIQAKKHHVPEVDRTPLEPPPIVVAVVGPPQVGKSTLIRCLIKNFTKTPLSVIKGPVTLIVGKKRRITFIECNNDINSMIDIAKVADLVLLLIDASFGFEMEIFEFLNICQVHGMPKIMGVLTHLDMLKNNKTLKTTKKMLKHRFWTEVYAGAKLFYLSGIVHGEYMKNEVKNLGRFIAVMKFRPLIWQTTHSYVLADRIEDITPEERLRANPRCDRSLCLYGWARGIPLQATSSVHIPGCGDARLAGVGFLPDPCPLPEAAKKRSLVEKERLLYAPFSGVGGIVYDKDAVYVDLAGSHSYQNNRGVDNELVSSLMDTKDTIESKLEKSELVLFSNTKPIRSGEFTETGAHSPPGAALSTDDDDSEDEEENESDNSDNEEQSDEESSEDDNETSRKNSKGSANSKITKVKANKREQIENSDDSDGEENESEDSDDTNESEDESVETSKSSKAKKAKGATDSTPSKGSNSKRPTSTVKAIAESSSKGIKTYKQEIVIASEDGRKRRKVMFDDDDLNEGEDDDDEEENEESMDEDEGNESMDDEGEEDDVNIRPRAPVQGTVPAPRMSDKELAVRNKISSALASLNKDEDNGTSSESEGDSSSDDDNYEELRQGPKDSGSEEEEDTGLNWKSDLKQKAATAFLERQANIVNLAKYVYGDMEDPFQKSSDSKRNEDNEEEDDELGGMFKVVNMKQRQQQKEKDIMNSEESSKFTTMIGSRDWTAAELRESIKDCFVTGKWKASEDAGELLRLDDLDEDEEVFGDFEDLETGERHRGGGDGGDEKSGGGGSGEEKPKTRAEMIEKKRKLKEQFDAEYDDKDGGGNTYYDDLKTQATRQAELNRQQFHDMDDGARVELEGYRAGLYIRLELENMPAELIDNFDPTYPLIVGGLQPGEETIGCVRARVKKHRWYGKILKTGNPVILSVGWRRFQTLPVYSKQEDNMRYRMLKYTPQHVACMAHFWGPITRAGTGFLAVQDVAKREPGFRVIATGTILDANQSTEVTKKLKLTGVPMKIYKKTAFVKDMFNSSLEVAKFEGAKIRTVSGIRGQIKKALNKPAGAFRATFEDKIMLSDIVFCRTWYKVDIPHLYNPVTSLLLPPEQKDTWTGMKTTGQLKRERGLQNQPQFDSMYTPIVRKPKTMTKLKIPKALQKELPYHMKPKFKAMEAKTQRVAVVRNEREEKVSSLMKMLRTNFTEKHSKERQAMKARMLTLKARVAAEEEAKNQRQRVMKKDIFRTLSKLDAAAEKRKAKGH</sequence>
<keyword evidence="3" id="KW-0597">Phosphoprotein</keyword>
<evidence type="ECO:0000256" key="5">
    <source>
        <dbReference type="ARBA" id="ARBA00022801"/>
    </source>
</evidence>
<dbReference type="GO" id="GO:0005654">
    <property type="term" value="C:nucleoplasm"/>
    <property type="evidence" value="ECO:0007669"/>
    <property type="project" value="UniProtKB-ARBA"/>
</dbReference>
<dbReference type="InterPro" id="IPR012948">
    <property type="entry name" value="AARP2CN"/>
</dbReference>
<evidence type="ECO:0000313" key="13">
    <source>
        <dbReference type="EMBL" id="CAG6605794.1"/>
    </source>
</evidence>
<evidence type="ECO:0000256" key="1">
    <source>
        <dbReference type="ARBA" id="ARBA00004604"/>
    </source>
</evidence>
<feature type="region of interest" description="Disordered" evidence="11">
    <location>
        <begin position="1"/>
        <end position="39"/>
    </location>
</feature>
<feature type="compositionally biased region" description="Acidic residues" evidence="11">
    <location>
        <begin position="571"/>
        <end position="608"/>
    </location>
</feature>
<dbReference type="PANTHER" id="PTHR12858:SF2">
    <property type="entry name" value="RIBOSOME BIOGENESIS PROTEIN BMS1 HOMOLOG"/>
    <property type="match status" value="1"/>
</dbReference>
<keyword evidence="7" id="KW-0342">GTP-binding</keyword>
<protein>
    <submittedName>
        <fullName evidence="13">Ribosome biogenesis protein BMS1 homolog</fullName>
    </submittedName>
</protein>
<name>A0A8D8L9M4_9HEMI</name>
<feature type="compositionally biased region" description="Acidic residues" evidence="11">
    <location>
        <begin position="479"/>
        <end position="505"/>
    </location>
</feature>
<dbReference type="PANTHER" id="PTHR12858">
    <property type="entry name" value="RIBOSOME BIOGENESIS PROTEIN"/>
    <property type="match status" value="1"/>
</dbReference>
<feature type="compositionally biased region" description="Basic and acidic residues" evidence="11">
    <location>
        <begin position="668"/>
        <end position="678"/>
    </location>
</feature>
<feature type="region of interest" description="Disordered" evidence="11">
    <location>
        <begin position="720"/>
        <end position="771"/>
    </location>
</feature>
<keyword evidence="8" id="KW-0539">Nucleus</keyword>
<evidence type="ECO:0000256" key="3">
    <source>
        <dbReference type="ARBA" id="ARBA00022553"/>
    </source>
</evidence>
<comment type="similarity">
    <text evidence="10">Belongs to the TRAFAC class translation factor GTPase superfamily. Bms1-like GTPase family. BMS1 subfamily.</text>
</comment>
<feature type="region of interest" description="Disordered" evidence="11">
    <location>
        <begin position="821"/>
        <end position="856"/>
    </location>
</feature>
<dbReference type="GO" id="GO:0003924">
    <property type="term" value="F:GTPase activity"/>
    <property type="evidence" value="ECO:0007669"/>
    <property type="project" value="TreeGrafter"/>
</dbReference>
<dbReference type="InterPro" id="IPR039761">
    <property type="entry name" value="Bms1/Tsr1"/>
</dbReference>
<evidence type="ECO:0000256" key="6">
    <source>
        <dbReference type="ARBA" id="ARBA00022840"/>
    </source>
</evidence>
<dbReference type="Gene3D" id="3.40.50.300">
    <property type="entry name" value="P-loop containing nucleotide triphosphate hydrolases"/>
    <property type="match status" value="1"/>
</dbReference>
<keyword evidence="6" id="KW-0067">ATP-binding</keyword>
<dbReference type="SMART" id="SM00785">
    <property type="entry name" value="AARP2CN"/>
    <property type="match status" value="1"/>
</dbReference>
<feature type="compositionally biased region" description="Basic residues" evidence="11">
    <location>
        <begin position="10"/>
        <end position="19"/>
    </location>
</feature>
<evidence type="ECO:0000256" key="7">
    <source>
        <dbReference type="ARBA" id="ARBA00023134"/>
    </source>
</evidence>
<feature type="compositionally biased region" description="Polar residues" evidence="11">
    <location>
        <begin position="520"/>
        <end position="547"/>
    </location>
</feature>
<dbReference type="FunFam" id="3.40.50.300:FF:000105">
    <property type="entry name" value="BMS1 ribosome biogenesis factor"/>
    <property type="match status" value="1"/>
</dbReference>
<keyword evidence="5" id="KW-0378">Hydrolase</keyword>
<dbReference type="Pfam" id="PF08142">
    <property type="entry name" value="AARP2CN"/>
    <property type="match status" value="1"/>
</dbReference>
<dbReference type="InterPro" id="IPR030387">
    <property type="entry name" value="G_Bms1/Tsr1_dom"/>
</dbReference>
<evidence type="ECO:0000259" key="12">
    <source>
        <dbReference type="PROSITE" id="PS51714"/>
    </source>
</evidence>
<proteinExistence type="inferred from homology"/>
<keyword evidence="4" id="KW-0547">Nucleotide-binding</keyword>
<feature type="compositionally biased region" description="Basic and acidic residues" evidence="11">
    <location>
        <begin position="20"/>
        <end position="33"/>
    </location>
</feature>
<evidence type="ECO:0000256" key="9">
    <source>
        <dbReference type="ARBA" id="ARBA00049117"/>
    </source>
</evidence>
<feature type="compositionally biased region" description="Basic and acidic residues" evidence="11">
    <location>
        <begin position="828"/>
        <end position="856"/>
    </location>
</feature>
<dbReference type="GO" id="GO:0005524">
    <property type="term" value="F:ATP binding"/>
    <property type="evidence" value="ECO:0007669"/>
    <property type="project" value="UniProtKB-KW"/>
</dbReference>
<organism evidence="13">
    <name type="scientific">Cacopsylla melanoneura</name>
    <dbReference type="NCBI Taxonomy" id="428564"/>
    <lineage>
        <taxon>Eukaryota</taxon>
        <taxon>Metazoa</taxon>
        <taxon>Ecdysozoa</taxon>
        <taxon>Arthropoda</taxon>
        <taxon>Hexapoda</taxon>
        <taxon>Insecta</taxon>
        <taxon>Pterygota</taxon>
        <taxon>Neoptera</taxon>
        <taxon>Paraneoptera</taxon>
        <taxon>Hemiptera</taxon>
        <taxon>Sternorrhyncha</taxon>
        <taxon>Psylloidea</taxon>
        <taxon>Psyllidae</taxon>
        <taxon>Psyllinae</taxon>
        <taxon>Cacopsylla</taxon>
    </lineage>
</organism>
<feature type="compositionally biased region" description="Acidic residues" evidence="11">
    <location>
        <begin position="421"/>
        <end position="452"/>
    </location>
</feature>
<dbReference type="InterPro" id="IPR027417">
    <property type="entry name" value="P-loop_NTPase"/>
</dbReference>
<reference evidence="13" key="1">
    <citation type="submission" date="2021-05" db="EMBL/GenBank/DDBJ databases">
        <authorList>
            <person name="Alioto T."/>
            <person name="Alioto T."/>
            <person name="Gomez Garrido J."/>
        </authorList>
    </citation>
    <scope>NUCLEOTIDE SEQUENCE</scope>
</reference>
<feature type="region of interest" description="Disordered" evidence="11">
    <location>
        <begin position="403"/>
        <end position="691"/>
    </location>
</feature>
<dbReference type="GO" id="GO:0000462">
    <property type="term" value="P:maturation of SSU-rRNA from tricistronic rRNA transcript (SSU-rRNA, 5.8S rRNA, LSU-rRNA)"/>
    <property type="evidence" value="ECO:0007669"/>
    <property type="project" value="TreeGrafter"/>
</dbReference>
<comment type="catalytic activity">
    <reaction evidence="9">
        <text>GTP + H2O = GDP + phosphate + H(+)</text>
        <dbReference type="Rhea" id="RHEA:19669"/>
        <dbReference type="ChEBI" id="CHEBI:15377"/>
        <dbReference type="ChEBI" id="CHEBI:15378"/>
        <dbReference type="ChEBI" id="CHEBI:37565"/>
        <dbReference type="ChEBI" id="CHEBI:43474"/>
        <dbReference type="ChEBI" id="CHEBI:58189"/>
    </reaction>
    <physiologicalReaction direction="left-to-right" evidence="9">
        <dbReference type="Rhea" id="RHEA:19670"/>
    </physiologicalReaction>
</comment>
<dbReference type="InterPro" id="IPR037875">
    <property type="entry name" value="Bms1_N"/>
</dbReference>
<comment type="subcellular location">
    <subcellularLocation>
        <location evidence="1">Nucleus</location>
        <location evidence="1">Nucleolus</location>
    </subcellularLocation>
</comment>
<evidence type="ECO:0000256" key="10">
    <source>
        <dbReference type="ARBA" id="ARBA00061391"/>
    </source>
</evidence>
<dbReference type="InterPro" id="IPR007034">
    <property type="entry name" value="BMS1_TSR1_C"/>
</dbReference>
<dbReference type="GO" id="GO:0005525">
    <property type="term" value="F:GTP binding"/>
    <property type="evidence" value="ECO:0007669"/>
    <property type="project" value="UniProtKB-KW"/>
</dbReference>
<feature type="domain" description="Bms1-type G" evidence="12">
    <location>
        <begin position="80"/>
        <end position="245"/>
    </location>
</feature>
<dbReference type="GO" id="GO:0000479">
    <property type="term" value="P:endonucleolytic cleavage of tricistronic rRNA transcript (SSU-rRNA, 5.8S rRNA, LSU-rRNA)"/>
    <property type="evidence" value="ECO:0007669"/>
    <property type="project" value="TreeGrafter"/>
</dbReference>
<dbReference type="GO" id="GO:0030686">
    <property type="term" value="C:90S preribosome"/>
    <property type="evidence" value="ECO:0007669"/>
    <property type="project" value="TreeGrafter"/>
</dbReference>
<evidence type="ECO:0000256" key="11">
    <source>
        <dbReference type="SAM" id="MobiDB-lite"/>
    </source>
</evidence>
<dbReference type="CDD" id="cd01882">
    <property type="entry name" value="BMS1"/>
    <property type="match status" value="1"/>
</dbReference>
<dbReference type="GO" id="GO:0034511">
    <property type="term" value="F:U3 snoRNA binding"/>
    <property type="evidence" value="ECO:0007669"/>
    <property type="project" value="TreeGrafter"/>
</dbReference>
<evidence type="ECO:0000256" key="8">
    <source>
        <dbReference type="ARBA" id="ARBA00023242"/>
    </source>
</evidence>
<evidence type="ECO:0000256" key="4">
    <source>
        <dbReference type="ARBA" id="ARBA00022741"/>
    </source>
</evidence>
<feature type="compositionally biased region" description="Basic and acidic residues" evidence="11">
    <location>
        <begin position="756"/>
        <end position="769"/>
    </location>
</feature>
<evidence type="ECO:0000256" key="2">
    <source>
        <dbReference type="ARBA" id="ARBA00022517"/>
    </source>
</evidence>
<accession>A0A8D8L9M4</accession>
<dbReference type="SUPFAM" id="SSF52540">
    <property type="entry name" value="P-loop containing nucleoside triphosphate hydrolases"/>
    <property type="match status" value="1"/>
</dbReference>